<keyword evidence="5" id="KW-0378">Hydrolase</keyword>
<dbReference type="GO" id="GO:0008658">
    <property type="term" value="F:penicillin binding"/>
    <property type="evidence" value="ECO:0007669"/>
    <property type="project" value="InterPro"/>
</dbReference>
<keyword evidence="4" id="KW-0808">Transferase</keyword>
<keyword evidence="9" id="KW-0472">Membrane</keyword>
<keyword evidence="6" id="KW-0511">Multifunctional enzyme</keyword>
<protein>
    <submittedName>
        <fullName evidence="12">Penicillin-binding protein</fullName>
    </submittedName>
</protein>
<feature type="domain" description="Penicillin-binding protein transpeptidase" evidence="10">
    <location>
        <begin position="349"/>
        <end position="588"/>
    </location>
</feature>
<comment type="caution">
    <text evidence="12">The sequence shown here is derived from an EMBL/GenBank/DDBJ whole genome shotgun (WGS) entry which is preliminary data.</text>
</comment>
<sequence length="890" mass="97961">MTNKQTKKPGVKRKIHGFRILTLFMAIIVGFEFVGAAVGAIAISTLLKGTPQFKLDDFTNFQSTIVLDANGTKIADVGQTLRENVVYNQIPEAMVDAFLSIEDSRYFSHNGFDIPRFTKSIIETVLRGYMQGGSTFTMQLVKLTYFEDDQAGTSKTKNIQYKVQQIALAMELEKNSSKEEIFTMYLNKMNFGGVGNIRGVQKASLQYFGKNVWELNLAECALLAGVINSPYTFDPHNYLDKATARRNTVLDMMLYHGYITQEECDLAKSIKVEDLLIDAKSTINTDYTYQAYIDAALKEAREVTGLDPMNVSMEIHTNMNPTVQAQLESIQAGTGGIDFPDDLYELGSIVINNQTGEVVGIMGGRNWASGGSMLLDHATEQFNQPGSTIKPVLDYALAFEDLGWATSHTVLDKPVTYGNWTFNNFDNTKWGVVDLSKAVGLSLNTVAINTLQAVIDKSGAQRVTNYLTSLGLSQFKPELFDISFAIGGGNMRVSAQELAAATGVLINGGNYIKPHTINTIFYRNGQKEPYVAPTTGTSVLSPQAAYLASYLMRNAVEQDWGNYMYAIRKGYPVYGKTGTTDWGDAGLEYGIPVGAAKDEWMVGQTTKFTIAVWSGYEKAIAGADTYFSRWKLNMNIPGVIISNVLDTLEGIYGTPGELAMPEGISKITHIKGLYPYVAPDDTIPSDYVSTGLVKTEYAKLGTYTNLITTPQNLASFTASYDENNDTVNFAWTPYPDPAKLVEESHDDKTFDISWITGPITYKARIVQNSAVVATINYTGDKLSKVIDGLQPDTDTQVCGYYGYEKNDTVASNEVCVSFRTPEAKVTVPNYSDPRQYVEWGNANNITINRAPGDTIASMSGRVQDVRDTNGNSVIGKKVKKGSTVTVYIYF</sequence>
<dbReference type="InterPro" id="IPR036950">
    <property type="entry name" value="PBP_transglycosylase"/>
</dbReference>
<evidence type="ECO:0000256" key="1">
    <source>
        <dbReference type="ARBA" id="ARBA00022645"/>
    </source>
</evidence>
<dbReference type="SUPFAM" id="SSF53955">
    <property type="entry name" value="Lysozyme-like"/>
    <property type="match status" value="1"/>
</dbReference>
<name>A0A412PAL8_9FIRM</name>
<dbReference type="AlphaFoldDB" id="A0A412PAL8"/>
<dbReference type="Pfam" id="PF00912">
    <property type="entry name" value="Transgly"/>
    <property type="match status" value="1"/>
</dbReference>
<evidence type="ECO:0000256" key="2">
    <source>
        <dbReference type="ARBA" id="ARBA00022670"/>
    </source>
</evidence>
<evidence type="ECO:0000259" key="10">
    <source>
        <dbReference type="Pfam" id="PF00905"/>
    </source>
</evidence>
<dbReference type="GO" id="GO:0009252">
    <property type="term" value="P:peptidoglycan biosynthetic process"/>
    <property type="evidence" value="ECO:0007669"/>
    <property type="project" value="TreeGrafter"/>
</dbReference>
<keyword evidence="2" id="KW-0645">Protease</keyword>
<evidence type="ECO:0000313" key="12">
    <source>
        <dbReference type="EMBL" id="RGT53621.1"/>
    </source>
</evidence>
<keyword evidence="9" id="KW-0812">Transmembrane</keyword>
<keyword evidence="9" id="KW-1133">Transmembrane helix</keyword>
<dbReference type="EMBL" id="QRWX01000005">
    <property type="protein sequence ID" value="RGT53621.1"/>
    <property type="molecule type" value="Genomic_DNA"/>
</dbReference>
<accession>A0A412PAL8</accession>
<dbReference type="SUPFAM" id="SSF56601">
    <property type="entry name" value="beta-lactamase/transpeptidase-like"/>
    <property type="match status" value="1"/>
</dbReference>
<organism evidence="12 13">
    <name type="scientific">Solobacterium moorei</name>
    <dbReference type="NCBI Taxonomy" id="102148"/>
    <lineage>
        <taxon>Bacteria</taxon>
        <taxon>Bacillati</taxon>
        <taxon>Bacillota</taxon>
        <taxon>Erysipelotrichia</taxon>
        <taxon>Erysipelotrichales</taxon>
        <taxon>Erysipelotrichaceae</taxon>
        <taxon>Solobacterium</taxon>
    </lineage>
</organism>
<evidence type="ECO:0000313" key="13">
    <source>
        <dbReference type="Proteomes" id="UP000284731"/>
    </source>
</evidence>
<dbReference type="GO" id="GO:0009002">
    <property type="term" value="F:serine-type D-Ala-D-Ala carboxypeptidase activity"/>
    <property type="evidence" value="ECO:0007669"/>
    <property type="project" value="UniProtKB-EC"/>
</dbReference>
<feature type="domain" description="Glycosyl transferase family 51" evidence="11">
    <location>
        <begin position="72"/>
        <end position="253"/>
    </location>
</feature>
<dbReference type="RefSeq" id="WP_118765298.1">
    <property type="nucleotide sequence ID" value="NZ_CABJCF010000005.1"/>
</dbReference>
<dbReference type="GO" id="GO:0030288">
    <property type="term" value="C:outer membrane-bounded periplasmic space"/>
    <property type="evidence" value="ECO:0007669"/>
    <property type="project" value="TreeGrafter"/>
</dbReference>
<keyword evidence="3" id="KW-0328">Glycosyltransferase</keyword>
<proteinExistence type="predicted"/>
<reference evidence="12 13" key="1">
    <citation type="submission" date="2018-08" db="EMBL/GenBank/DDBJ databases">
        <title>A genome reference for cultivated species of the human gut microbiota.</title>
        <authorList>
            <person name="Zou Y."/>
            <person name="Xue W."/>
            <person name="Luo G."/>
        </authorList>
    </citation>
    <scope>NUCLEOTIDE SEQUENCE [LARGE SCALE GENOMIC DNA]</scope>
    <source>
        <strain evidence="12 13">AF18-46</strain>
    </source>
</reference>
<dbReference type="Gene3D" id="1.10.3810.10">
    <property type="entry name" value="Biosynthetic peptidoglycan transglycosylase-like"/>
    <property type="match status" value="1"/>
</dbReference>
<evidence type="ECO:0000256" key="9">
    <source>
        <dbReference type="SAM" id="Phobius"/>
    </source>
</evidence>
<evidence type="ECO:0000256" key="8">
    <source>
        <dbReference type="ARBA" id="ARBA00049902"/>
    </source>
</evidence>
<dbReference type="Gene3D" id="3.40.710.10">
    <property type="entry name" value="DD-peptidase/beta-lactamase superfamily"/>
    <property type="match status" value="1"/>
</dbReference>
<evidence type="ECO:0000256" key="6">
    <source>
        <dbReference type="ARBA" id="ARBA00023268"/>
    </source>
</evidence>
<comment type="catalytic activity">
    <reaction evidence="8">
        <text>[GlcNAc-(1-&gt;4)-Mur2Ac(oyl-L-Ala-gamma-D-Glu-L-Lys-D-Ala-D-Ala)](n)-di-trans,octa-cis-undecaprenyl diphosphate + beta-D-GlcNAc-(1-&gt;4)-Mur2Ac(oyl-L-Ala-gamma-D-Glu-L-Lys-D-Ala-D-Ala)-di-trans,octa-cis-undecaprenyl diphosphate = [GlcNAc-(1-&gt;4)-Mur2Ac(oyl-L-Ala-gamma-D-Glu-L-Lys-D-Ala-D-Ala)](n+1)-di-trans,octa-cis-undecaprenyl diphosphate + di-trans,octa-cis-undecaprenyl diphosphate + H(+)</text>
        <dbReference type="Rhea" id="RHEA:23708"/>
        <dbReference type="Rhea" id="RHEA-COMP:9602"/>
        <dbReference type="Rhea" id="RHEA-COMP:9603"/>
        <dbReference type="ChEBI" id="CHEBI:15378"/>
        <dbReference type="ChEBI" id="CHEBI:58405"/>
        <dbReference type="ChEBI" id="CHEBI:60033"/>
        <dbReference type="ChEBI" id="CHEBI:78435"/>
        <dbReference type="EC" id="2.4.99.28"/>
    </reaction>
</comment>
<comment type="catalytic activity">
    <reaction evidence="7">
        <text>Preferential cleavage: (Ac)2-L-Lys-D-Ala-|-D-Ala. Also transpeptidation of peptidyl-alanyl moieties that are N-acyl substituents of D-alanine.</text>
        <dbReference type="EC" id="3.4.16.4"/>
    </reaction>
</comment>
<feature type="transmembrane region" description="Helical" evidence="9">
    <location>
        <begin position="21"/>
        <end position="47"/>
    </location>
</feature>
<evidence type="ECO:0000259" key="11">
    <source>
        <dbReference type="Pfam" id="PF00912"/>
    </source>
</evidence>
<dbReference type="InterPro" id="IPR023346">
    <property type="entry name" value="Lysozyme-like_dom_sf"/>
</dbReference>
<dbReference type="GO" id="GO:0008955">
    <property type="term" value="F:peptidoglycan glycosyltransferase activity"/>
    <property type="evidence" value="ECO:0007669"/>
    <property type="project" value="UniProtKB-EC"/>
</dbReference>
<gene>
    <name evidence="12" type="ORF">DWX20_09275</name>
</gene>
<dbReference type="InterPro" id="IPR001460">
    <property type="entry name" value="PCN-bd_Tpept"/>
</dbReference>
<keyword evidence="1" id="KW-0121">Carboxypeptidase</keyword>
<dbReference type="InterPro" id="IPR050396">
    <property type="entry name" value="Glycosyltr_51/Transpeptidase"/>
</dbReference>
<dbReference type="InterPro" id="IPR001264">
    <property type="entry name" value="Glyco_trans_51"/>
</dbReference>
<dbReference type="InterPro" id="IPR012338">
    <property type="entry name" value="Beta-lactam/transpept-like"/>
</dbReference>
<evidence type="ECO:0000256" key="5">
    <source>
        <dbReference type="ARBA" id="ARBA00022801"/>
    </source>
</evidence>
<evidence type="ECO:0000256" key="4">
    <source>
        <dbReference type="ARBA" id="ARBA00022679"/>
    </source>
</evidence>
<dbReference type="GO" id="GO:0006508">
    <property type="term" value="P:proteolysis"/>
    <property type="evidence" value="ECO:0007669"/>
    <property type="project" value="UniProtKB-KW"/>
</dbReference>
<dbReference type="PANTHER" id="PTHR32282:SF29">
    <property type="entry name" value="PENICILLIN-BINDING PROTEIN 1A"/>
    <property type="match status" value="1"/>
</dbReference>
<dbReference type="Proteomes" id="UP000284731">
    <property type="component" value="Unassembled WGS sequence"/>
</dbReference>
<dbReference type="Pfam" id="PF00905">
    <property type="entry name" value="Transpeptidase"/>
    <property type="match status" value="1"/>
</dbReference>
<evidence type="ECO:0000256" key="7">
    <source>
        <dbReference type="ARBA" id="ARBA00034000"/>
    </source>
</evidence>
<dbReference type="PANTHER" id="PTHR32282">
    <property type="entry name" value="BINDING PROTEIN TRANSPEPTIDASE, PUTATIVE-RELATED"/>
    <property type="match status" value="1"/>
</dbReference>
<evidence type="ECO:0000256" key="3">
    <source>
        <dbReference type="ARBA" id="ARBA00022676"/>
    </source>
</evidence>